<keyword evidence="3" id="KW-1185">Reference proteome</keyword>
<proteinExistence type="predicted"/>
<feature type="transmembrane region" description="Helical" evidence="1">
    <location>
        <begin position="48"/>
        <end position="71"/>
    </location>
</feature>
<accession>A0A0V0YZ33</accession>
<evidence type="ECO:0000256" key="1">
    <source>
        <dbReference type="SAM" id="Phobius"/>
    </source>
</evidence>
<sequence>MEAEKRIRRSRHSMLCRQISKKRVEADDMHGNKDQSECLEFEVMIMEIIFVAALLYAAASVVTFKHLIYYFDNQL</sequence>
<dbReference type="AlphaFoldDB" id="A0A0V0YZ33"/>
<evidence type="ECO:0000313" key="3">
    <source>
        <dbReference type="Proteomes" id="UP000054783"/>
    </source>
</evidence>
<comment type="caution">
    <text evidence="2">The sequence shown here is derived from an EMBL/GenBank/DDBJ whole genome shotgun (WGS) entry which is preliminary data.</text>
</comment>
<keyword evidence="1" id="KW-0472">Membrane</keyword>
<gene>
    <name evidence="2" type="ORF">T12_15522</name>
</gene>
<organism evidence="2 3">
    <name type="scientific">Trichinella patagoniensis</name>
    <dbReference type="NCBI Taxonomy" id="990121"/>
    <lineage>
        <taxon>Eukaryota</taxon>
        <taxon>Metazoa</taxon>
        <taxon>Ecdysozoa</taxon>
        <taxon>Nematoda</taxon>
        <taxon>Enoplea</taxon>
        <taxon>Dorylaimia</taxon>
        <taxon>Trichinellida</taxon>
        <taxon>Trichinellidae</taxon>
        <taxon>Trichinella</taxon>
    </lineage>
</organism>
<name>A0A0V0YZ33_9BILA</name>
<evidence type="ECO:0000313" key="2">
    <source>
        <dbReference type="EMBL" id="KRY05299.1"/>
    </source>
</evidence>
<keyword evidence="1" id="KW-1133">Transmembrane helix</keyword>
<reference evidence="2 3" key="1">
    <citation type="submission" date="2015-01" db="EMBL/GenBank/DDBJ databases">
        <title>Evolution of Trichinella species and genotypes.</title>
        <authorList>
            <person name="Korhonen P.K."/>
            <person name="Edoardo P."/>
            <person name="Giuseppe L.R."/>
            <person name="Gasser R.B."/>
        </authorList>
    </citation>
    <scope>NUCLEOTIDE SEQUENCE [LARGE SCALE GENOMIC DNA]</scope>
    <source>
        <strain evidence="2">ISS2496</strain>
    </source>
</reference>
<keyword evidence="1" id="KW-0812">Transmembrane</keyword>
<protein>
    <submittedName>
        <fullName evidence="2">Uncharacterized protein</fullName>
    </submittedName>
</protein>
<dbReference type="EMBL" id="JYDQ01001390">
    <property type="protein sequence ID" value="KRY05299.1"/>
    <property type="molecule type" value="Genomic_DNA"/>
</dbReference>
<dbReference type="Proteomes" id="UP000054783">
    <property type="component" value="Unassembled WGS sequence"/>
</dbReference>